<dbReference type="PROSITE" id="PS00460">
    <property type="entry name" value="GLUTATHIONE_PEROXID_1"/>
    <property type="match status" value="1"/>
</dbReference>
<organism evidence="7 8">
    <name type="scientific">Brachyspira hampsonii</name>
    <dbReference type="NCBI Taxonomy" id="1287055"/>
    <lineage>
        <taxon>Bacteria</taxon>
        <taxon>Pseudomonadati</taxon>
        <taxon>Spirochaetota</taxon>
        <taxon>Spirochaetia</taxon>
        <taxon>Brachyspirales</taxon>
        <taxon>Brachyspiraceae</taxon>
        <taxon>Brachyspira</taxon>
    </lineage>
</organism>
<dbReference type="InterPro" id="IPR036249">
    <property type="entry name" value="Thioredoxin-like_sf"/>
</dbReference>
<dbReference type="InterPro" id="IPR029760">
    <property type="entry name" value="GPX_CS"/>
</dbReference>
<evidence type="ECO:0000259" key="6">
    <source>
        <dbReference type="PROSITE" id="PS51352"/>
    </source>
</evidence>
<gene>
    <name evidence="7" type="ORF">BFL38_06430</name>
</gene>
<dbReference type="FunFam" id="3.40.30.10:FF:000010">
    <property type="entry name" value="Glutathione peroxidase"/>
    <property type="match status" value="1"/>
</dbReference>
<reference evidence="7 8" key="1">
    <citation type="submission" date="2016-08" db="EMBL/GenBank/DDBJ databases">
        <title>Characterization and recognition of Brachyspira hampsonii sp. nov., a novel intestinal spirochete that is pathogenic to pigs.</title>
        <authorList>
            <person name="Mirajkar N."/>
            <person name="La T."/>
            <person name="Phillips N."/>
            <person name="Hampson D."/>
            <person name="Gebhart C."/>
        </authorList>
    </citation>
    <scope>NUCLEOTIDE SEQUENCE [LARGE SCALE GENOMIC DNA]</scope>
    <source>
        <strain evidence="7 8">P280/1</strain>
    </source>
</reference>
<dbReference type="CDD" id="cd00340">
    <property type="entry name" value="GSH_Peroxidase"/>
    <property type="match status" value="1"/>
</dbReference>
<feature type="active site" evidence="4">
    <location>
        <position position="35"/>
    </location>
</feature>
<proteinExistence type="inferred from homology"/>
<dbReference type="PROSITE" id="PS51355">
    <property type="entry name" value="GLUTATHIONE_PEROXID_3"/>
    <property type="match status" value="1"/>
</dbReference>
<comment type="caution">
    <text evidence="7">The sequence shown here is derived from an EMBL/GenBank/DDBJ whole genome shotgun (WGS) entry which is preliminary data.</text>
</comment>
<dbReference type="RefSeq" id="WP_069726629.1">
    <property type="nucleotide sequence ID" value="NZ_MDCO01000010.1"/>
</dbReference>
<dbReference type="InterPro" id="IPR000889">
    <property type="entry name" value="Glutathione_peroxidase"/>
</dbReference>
<keyword evidence="2 5" id="KW-0575">Peroxidase</keyword>
<keyword evidence="3 5" id="KW-0560">Oxidoreductase</keyword>
<dbReference type="Proteomes" id="UP000095247">
    <property type="component" value="Unassembled WGS sequence"/>
</dbReference>
<dbReference type="AlphaFoldDB" id="A0A1E5NE69"/>
<comment type="similarity">
    <text evidence="1 5">Belongs to the glutathione peroxidase family.</text>
</comment>
<dbReference type="PRINTS" id="PR01011">
    <property type="entry name" value="GLUTPROXDASE"/>
</dbReference>
<dbReference type="PANTHER" id="PTHR11592:SF78">
    <property type="entry name" value="GLUTATHIONE PEROXIDASE"/>
    <property type="match status" value="1"/>
</dbReference>
<dbReference type="InterPro" id="IPR029759">
    <property type="entry name" value="GPX_AS"/>
</dbReference>
<dbReference type="PROSITE" id="PS00763">
    <property type="entry name" value="GLUTATHIONE_PEROXID_2"/>
    <property type="match status" value="1"/>
</dbReference>
<evidence type="ECO:0000256" key="5">
    <source>
        <dbReference type="RuleBase" id="RU000499"/>
    </source>
</evidence>
<evidence type="ECO:0000256" key="2">
    <source>
        <dbReference type="ARBA" id="ARBA00022559"/>
    </source>
</evidence>
<dbReference type="GO" id="GO:0004601">
    <property type="term" value="F:peroxidase activity"/>
    <property type="evidence" value="ECO:0007669"/>
    <property type="project" value="UniProtKB-KW"/>
</dbReference>
<evidence type="ECO:0000256" key="4">
    <source>
        <dbReference type="PIRSR" id="PIRSR000303-1"/>
    </source>
</evidence>
<feature type="domain" description="Thioredoxin" evidence="6">
    <location>
        <begin position="1"/>
        <end position="157"/>
    </location>
</feature>
<name>A0A1E5NE69_9SPIR</name>
<evidence type="ECO:0000313" key="7">
    <source>
        <dbReference type="EMBL" id="OEJ14462.1"/>
    </source>
</evidence>
<accession>A0A1E5NE69</accession>
<dbReference type="PANTHER" id="PTHR11592">
    <property type="entry name" value="GLUTATHIONE PEROXIDASE"/>
    <property type="match status" value="1"/>
</dbReference>
<dbReference type="Gene3D" id="3.40.30.10">
    <property type="entry name" value="Glutaredoxin"/>
    <property type="match status" value="1"/>
</dbReference>
<dbReference type="PIRSF" id="PIRSF000303">
    <property type="entry name" value="Glutathion_perox"/>
    <property type="match status" value="1"/>
</dbReference>
<dbReference type="EMBL" id="MDCO01000010">
    <property type="protein sequence ID" value="OEJ14462.1"/>
    <property type="molecule type" value="Genomic_DNA"/>
</dbReference>
<evidence type="ECO:0000256" key="3">
    <source>
        <dbReference type="ARBA" id="ARBA00023002"/>
    </source>
</evidence>
<protein>
    <recommendedName>
        <fullName evidence="5">Glutathione peroxidase</fullName>
    </recommendedName>
</protein>
<evidence type="ECO:0000256" key="1">
    <source>
        <dbReference type="ARBA" id="ARBA00006926"/>
    </source>
</evidence>
<sequence length="157" mass="18651">MNIYDFYVKDINGNDVSLSKYRNKVILIVNTATRCGFTKQYEYLENIYEMYSSRGFEILDFPCNQFLNQAPESDDKIDSFCKIRYNTSFDRFKKIDVKGKNIEPLYSYLISNSNYLFNKNIKWNFTKFLIDRNGNVVRRFSSFSSAKSITKYIDKII</sequence>
<evidence type="ECO:0000313" key="8">
    <source>
        <dbReference type="Proteomes" id="UP000095247"/>
    </source>
</evidence>
<dbReference type="Pfam" id="PF00255">
    <property type="entry name" value="GSHPx"/>
    <property type="match status" value="1"/>
</dbReference>
<dbReference type="GO" id="GO:0034599">
    <property type="term" value="P:cellular response to oxidative stress"/>
    <property type="evidence" value="ECO:0007669"/>
    <property type="project" value="TreeGrafter"/>
</dbReference>
<dbReference type="SUPFAM" id="SSF52833">
    <property type="entry name" value="Thioredoxin-like"/>
    <property type="match status" value="1"/>
</dbReference>
<dbReference type="PROSITE" id="PS51352">
    <property type="entry name" value="THIOREDOXIN_2"/>
    <property type="match status" value="1"/>
</dbReference>
<dbReference type="InterPro" id="IPR013766">
    <property type="entry name" value="Thioredoxin_domain"/>
</dbReference>